<protein>
    <submittedName>
        <fullName evidence="1">Uncharacterized protein</fullName>
    </submittedName>
</protein>
<name>A0ACD3AMB5_9AGAR</name>
<evidence type="ECO:0000313" key="2">
    <source>
        <dbReference type="Proteomes" id="UP000308600"/>
    </source>
</evidence>
<gene>
    <name evidence="1" type="ORF">BDN72DRAFT_127511</name>
</gene>
<sequence>MAPHWFSRLKKKSSSLPVAPGSANPPPPPPPPSAAPVPAQPPPLPSRYSAVYDGPPPPTPRNFRSFSHDQQRSKDSDFTPRLPSVKSATFHGNPSTASTMGNTTKPKSSHLHAPSLPTLREAQPTNSAPAGAEDNVSGQSSMARPSLSIIRPSQGSATPYTPLYPPLPPPSPVDLGRSAFSTSTAVPSSSKNPFLALSTPSSLTGELFEAPRRKDNDKEQSRLKSPEGKKLKDIMNGKEVVVSHPGSSQYMSQGNGSSACGLAALNCVRLVFAKAKEGLTGEDLIMYSMLQQTTDEVLSICRYWSNNTHLDVEDISTLAVFRRSIHLNRTHYGIPTGDWFEHVLTYLQESPETAVAVITRPPEIIACFKIPTSKSDVYLIFDSHPRPLHPRGAGFVFNTSAAETAKRLASILAFDSTLVEDPSMQWQAQLLGNCSSHIFTPSSVATSSEDVTQDLLELSMTSLLTKGQATEIRELKRDKERLEVALRGQQERRATLGQQVDDLTLANNGLRTQYGDANSMVTSLRKENERLLSDRRKREEQHTEIVTAHLKAIDSLNETIHQLRQQLEVTDQYTRAANRDKSKSVDSLPGHGSSSALSRTARLLNISTTAVGPSSADPAEEEDFPSTSSRPIPSTSSSSRAHPHPAQVSATSLLSPRTSSRTASGSKDKDGPNFILTSIALSPSKTRSASEPHTHLSLHVNQQHTSSPSASNSASVSPNGGNIGGHGHVKSASTPVRSTITLPPPLQRPRASSPPPPPTSAPIAQVPVPVLSPLIPSFHPSLPPPALAAVDPSSYQAISPPPILPATPPPTEKHRGDTKPPLPSSSPPPPLPPLPPSSSASSHRAAVPVPLPRPQAGPVKPRPHTYFDPSSSSLTGQSTIGSHPLLSPLLPNIPLKSSPPLSITTTAGSGIVDKADKALPPPPPSSAAMPTTTVMTTTTTTTTTTSSNAVLTRRRTVSRTSPINETNRFSVVIKEPLVSPKDREHRSHSHVLHKDGGVRGVKSARELRSPVMPGSWSEPETTLTVYLSKERERSGGRSKERDGMRDRDKDKDRERDRDRDREKERDRKEKDRKREKGKEREVVTDSEAIASGSVSKLLRKERSLRRVEGDRRLEVTETSSKGKEREKESSSSGATRARTTTATTPPEKAEKHRLSRILEDPTPSSTVSKGGKERGKDKDKDKDKERDKDKDKETSKAHRGSPESLSDFAQGLFNALTSGKANSSPPVVVAAPVIIPPTKVSSHSHRHHHQSASATGPGAPTSKSSSHGHNSTQATVAPSSFPSTSTFSKLHTSSSSSTIHGSYQSSVGIQQQPFASKEEDAMLRQRREHVLNSLQQQTTTAAERIRRQLVAEEKQWRAEQQQQQKLSQSQSQAQSQSQSAHQSQGQVQSQTQTQSQIQSQSQNSQKPKPKPKTFECRICFDEHVLDDIARVDGCDHVYCRECLRGYIVEGIKARKYPIRCPVCATVKDTKLPGVIGDLLIQLIGVPENLYAVYIEMQMSPFSILVTCRRCKRSAYIDRSEHDAAKLILCPLPDCSYTWCRMCNQEVRPQAMQTHSCDGTTELKALAKQQGWKNCPGCQAIVQKTEGCNHMACTAPGCNAHFCYLCGAMLHRGQRQADIEAAVSRHFRGSCQLFFVPAEPGGRHA</sequence>
<reference evidence="1 2" key="1">
    <citation type="journal article" date="2019" name="Nat. Ecol. Evol.">
        <title>Megaphylogeny resolves global patterns of mushroom evolution.</title>
        <authorList>
            <person name="Varga T."/>
            <person name="Krizsan K."/>
            <person name="Foldi C."/>
            <person name="Dima B."/>
            <person name="Sanchez-Garcia M."/>
            <person name="Sanchez-Ramirez S."/>
            <person name="Szollosi G.J."/>
            <person name="Szarkandi J.G."/>
            <person name="Papp V."/>
            <person name="Albert L."/>
            <person name="Andreopoulos W."/>
            <person name="Angelini C."/>
            <person name="Antonin V."/>
            <person name="Barry K.W."/>
            <person name="Bougher N.L."/>
            <person name="Buchanan P."/>
            <person name="Buyck B."/>
            <person name="Bense V."/>
            <person name="Catcheside P."/>
            <person name="Chovatia M."/>
            <person name="Cooper J."/>
            <person name="Damon W."/>
            <person name="Desjardin D."/>
            <person name="Finy P."/>
            <person name="Geml J."/>
            <person name="Haridas S."/>
            <person name="Hughes K."/>
            <person name="Justo A."/>
            <person name="Karasinski D."/>
            <person name="Kautmanova I."/>
            <person name="Kiss B."/>
            <person name="Kocsube S."/>
            <person name="Kotiranta H."/>
            <person name="LaButti K.M."/>
            <person name="Lechner B.E."/>
            <person name="Liimatainen K."/>
            <person name="Lipzen A."/>
            <person name="Lukacs Z."/>
            <person name="Mihaltcheva S."/>
            <person name="Morgado L.N."/>
            <person name="Niskanen T."/>
            <person name="Noordeloos M.E."/>
            <person name="Ohm R.A."/>
            <person name="Ortiz-Santana B."/>
            <person name="Ovrebo C."/>
            <person name="Racz N."/>
            <person name="Riley R."/>
            <person name="Savchenko A."/>
            <person name="Shiryaev A."/>
            <person name="Soop K."/>
            <person name="Spirin V."/>
            <person name="Szebenyi C."/>
            <person name="Tomsovsky M."/>
            <person name="Tulloss R.E."/>
            <person name="Uehling J."/>
            <person name="Grigoriev I.V."/>
            <person name="Vagvolgyi C."/>
            <person name="Papp T."/>
            <person name="Martin F.M."/>
            <person name="Miettinen O."/>
            <person name="Hibbett D.S."/>
            <person name="Nagy L.G."/>
        </authorList>
    </citation>
    <scope>NUCLEOTIDE SEQUENCE [LARGE SCALE GENOMIC DNA]</scope>
    <source>
        <strain evidence="1 2">NL-1719</strain>
    </source>
</reference>
<dbReference type="EMBL" id="ML208392">
    <property type="protein sequence ID" value="TFK66840.1"/>
    <property type="molecule type" value="Genomic_DNA"/>
</dbReference>
<dbReference type="Proteomes" id="UP000308600">
    <property type="component" value="Unassembled WGS sequence"/>
</dbReference>
<proteinExistence type="predicted"/>
<evidence type="ECO:0000313" key="1">
    <source>
        <dbReference type="EMBL" id="TFK66840.1"/>
    </source>
</evidence>
<keyword evidence="2" id="KW-1185">Reference proteome</keyword>
<organism evidence="1 2">
    <name type="scientific">Pluteus cervinus</name>
    <dbReference type="NCBI Taxonomy" id="181527"/>
    <lineage>
        <taxon>Eukaryota</taxon>
        <taxon>Fungi</taxon>
        <taxon>Dikarya</taxon>
        <taxon>Basidiomycota</taxon>
        <taxon>Agaricomycotina</taxon>
        <taxon>Agaricomycetes</taxon>
        <taxon>Agaricomycetidae</taxon>
        <taxon>Agaricales</taxon>
        <taxon>Pluteineae</taxon>
        <taxon>Pluteaceae</taxon>
        <taxon>Pluteus</taxon>
    </lineage>
</organism>
<accession>A0ACD3AMB5</accession>